<organism evidence="1 2">
    <name type="scientific">Paraburkholderia fungorum</name>
    <dbReference type="NCBI Taxonomy" id="134537"/>
    <lineage>
        <taxon>Bacteria</taxon>
        <taxon>Pseudomonadati</taxon>
        <taxon>Pseudomonadota</taxon>
        <taxon>Betaproteobacteria</taxon>
        <taxon>Burkholderiales</taxon>
        <taxon>Burkholderiaceae</taxon>
        <taxon>Paraburkholderia</taxon>
    </lineage>
</organism>
<dbReference type="OrthoDB" id="8912151at2"/>
<keyword evidence="2" id="KW-1185">Reference proteome</keyword>
<dbReference type="Proteomes" id="UP000183487">
    <property type="component" value="Unassembled WGS sequence"/>
</dbReference>
<sequence>MDVVNEGKVIAQSEDQRINEFCEKWSSWHRSRKLFAPPVPKNLLVRLQNLPGGEVPDAELSASASYFNLALLAMPEGRPKQAFYLYYLARVRPVKLLADEFDITTQAFYKMLKTFRTETHRAYHRMLTGNL</sequence>
<reference evidence="2" key="1">
    <citation type="submission" date="2016-10" db="EMBL/GenBank/DDBJ databases">
        <authorList>
            <person name="Varghese N."/>
        </authorList>
    </citation>
    <scope>NUCLEOTIDE SEQUENCE [LARGE SCALE GENOMIC DNA]</scope>
    <source>
        <strain evidence="2">GAS106B</strain>
    </source>
</reference>
<gene>
    <name evidence="1" type="ORF">SAMN05443245_5232</name>
</gene>
<evidence type="ECO:0000313" key="1">
    <source>
        <dbReference type="EMBL" id="SDR37501.1"/>
    </source>
</evidence>
<dbReference type="EMBL" id="FNKP01000002">
    <property type="protein sequence ID" value="SDR37501.1"/>
    <property type="molecule type" value="Genomic_DNA"/>
</dbReference>
<dbReference type="AlphaFoldDB" id="A0A1H1III2"/>
<protein>
    <submittedName>
        <fullName evidence="1">Uncharacterized protein</fullName>
    </submittedName>
</protein>
<dbReference type="RefSeq" id="WP_074769983.1">
    <property type="nucleotide sequence ID" value="NZ_FNKP01000002.1"/>
</dbReference>
<evidence type="ECO:0000313" key="2">
    <source>
        <dbReference type="Proteomes" id="UP000183487"/>
    </source>
</evidence>
<proteinExistence type="predicted"/>
<name>A0A1H1III2_9BURK</name>
<accession>A0A1H1III2</accession>